<dbReference type="OrthoDB" id="127785at2"/>
<dbReference type="PANTHER" id="PTHR46082">
    <property type="entry name" value="ATP/GTP-BINDING PROTEIN-RELATED"/>
    <property type="match status" value="1"/>
</dbReference>
<dbReference type="Pfam" id="PF13424">
    <property type="entry name" value="TPR_12"/>
    <property type="match status" value="3"/>
</dbReference>
<dbReference type="PANTHER" id="PTHR46082:SF6">
    <property type="entry name" value="AAA+ ATPASE DOMAIN-CONTAINING PROTEIN-RELATED"/>
    <property type="match status" value="1"/>
</dbReference>
<dbReference type="InterPro" id="IPR011990">
    <property type="entry name" value="TPR-like_helical_dom_sf"/>
</dbReference>
<dbReference type="SUPFAM" id="SSF52540">
    <property type="entry name" value="P-loop containing nucleoside triphosphate hydrolases"/>
    <property type="match status" value="1"/>
</dbReference>
<proteinExistence type="predicted"/>
<sequence length="878" mass="95692">MSDLYRPVRLVRRVDGGGWMDVDVDPEGVACVDDVRRPSQWAWAESGGNVQQAGRDIRNDTYDVRLSPGHGPGLVSVEAPWGRLPERLRGRDDISADLAGLVADPPGRLVVLHGAGGYGKSTLALWLARHAADRQVPVWWVSADNAQALAGGLREVALQAGANPVSVELAWSGRASAPDLLWRTLDAVDGRWVLVVDNADDPDVLSGGGRLSEGTGWLRPPEPGHGLVVVTSRQGNPRSWPRHTDQRLLTGIDAADAGLVLTDLAGPRAGSLPEAQRLGDRLGGLPLALRLAGSYLAAADDALLVPGAELPRTFVDYQAALDARVDVLDAPPADHDEERDERELISRTWELSLDLLARRGHPRARPLLRLLSFFGQAPIPVDVLDATLLATVPTWAATTPETVSRLLRVLLDLGLVDRADLPDRQAVTLHRLIRDTNRHHAAAEPDVHQHAIALVKLVHAATRTPPIAQEAWSRRHALASHAEAALELCRAHLDHVPPDLVEQAITAGREAAFFRRHVYDLDRAAVDFQVILDCQRQALGEHHPDTLATRTDLAVVRGAPALPGQPDQAEAELSEVLDVQRRVLGDHHPDTLRTRHALAGRLAERGDWPAAEQAHRRTTEIAQRELGPDHEATLAGRHALAQALYSLGRSAEAETEFHAALQAHRRVFGEEHANTLATWHGYATVLADLEKPAAAAVEFRSILRIQERKSGEHSEPALSARHGLGHSLRRLGRNTEAKAEYEAVLDLGRPTLGDEHPGILTCRANLAALRAELGDTASAETELRDVLEIQCRVHGLAHPATLQTRLDLASLMALNGDTPSAEALLWQVVVLGSPTLGLDHPMIRLCRLLLNTVTSSPTPRRDTRRPRRAGPTRRRRRR</sequence>
<protein>
    <submittedName>
        <fullName evidence="2">Tetratricopeptide repeat protein</fullName>
    </submittedName>
</protein>
<evidence type="ECO:0000313" key="2">
    <source>
        <dbReference type="EMBL" id="ROP35036.1"/>
    </source>
</evidence>
<dbReference type="Gene3D" id="3.40.50.300">
    <property type="entry name" value="P-loop containing nucleotide triphosphate hydrolases"/>
    <property type="match status" value="1"/>
</dbReference>
<dbReference type="AlphaFoldDB" id="A0A3N1GY51"/>
<dbReference type="PRINTS" id="PR00364">
    <property type="entry name" value="DISEASERSIST"/>
</dbReference>
<accession>A0A3N1GY51</accession>
<evidence type="ECO:0000313" key="3">
    <source>
        <dbReference type="Proteomes" id="UP000268727"/>
    </source>
</evidence>
<gene>
    <name evidence="2" type="ORF">EDD40_0249</name>
</gene>
<feature type="region of interest" description="Disordered" evidence="1">
    <location>
        <begin position="854"/>
        <end position="878"/>
    </location>
</feature>
<dbReference type="SUPFAM" id="SSF48452">
    <property type="entry name" value="TPR-like"/>
    <property type="match status" value="2"/>
</dbReference>
<dbReference type="InterPro" id="IPR053137">
    <property type="entry name" value="NLR-like"/>
</dbReference>
<dbReference type="Gene3D" id="1.25.40.10">
    <property type="entry name" value="Tetratricopeptide repeat domain"/>
    <property type="match status" value="2"/>
</dbReference>
<name>A0A3N1GY51_9PSEU</name>
<comment type="caution">
    <text evidence="2">The sequence shown here is derived from an EMBL/GenBank/DDBJ whole genome shotgun (WGS) entry which is preliminary data.</text>
</comment>
<dbReference type="Proteomes" id="UP000268727">
    <property type="component" value="Unassembled WGS sequence"/>
</dbReference>
<organism evidence="2 3">
    <name type="scientific">Saccharothrix texasensis</name>
    <dbReference type="NCBI Taxonomy" id="103734"/>
    <lineage>
        <taxon>Bacteria</taxon>
        <taxon>Bacillati</taxon>
        <taxon>Actinomycetota</taxon>
        <taxon>Actinomycetes</taxon>
        <taxon>Pseudonocardiales</taxon>
        <taxon>Pseudonocardiaceae</taxon>
        <taxon>Saccharothrix</taxon>
    </lineage>
</organism>
<feature type="compositionally biased region" description="Basic residues" evidence="1">
    <location>
        <begin position="862"/>
        <end position="878"/>
    </location>
</feature>
<dbReference type="EMBL" id="RJKM01000001">
    <property type="protein sequence ID" value="ROP35036.1"/>
    <property type="molecule type" value="Genomic_DNA"/>
</dbReference>
<evidence type="ECO:0000256" key="1">
    <source>
        <dbReference type="SAM" id="MobiDB-lite"/>
    </source>
</evidence>
<keyword evidence="3" id="KW-1185">Reference proteome</keyword>
<reference evidence="2 3" key="1">
    <citation type="submission" date="2018-11" db="EMBL/GenBank/DDBJ databases">
        <title>Sequencing the genomes of 1000 actinobacteria strains.</title>
        <authorList>
            <person name="Klenk H.-P."/>
        </authorList>
    </citation>
    <scope>NUCLEOTIDE SEQUENCE [LARGE SCALE GENOMIC DNA]</scope>
    <source>
        <strain evidence="2 3">DSM 44231</strain>
    </source>
</reference>
<dbReference type="InterPro" id="IPR027417">
    <property type="entry name" value="P-loop_NTPase"/>
</dbReference>